<comment type="caution">
    <text evidence="2">The sequence shown here is derived from an EMBL/GenBank/DDBJ whole genome shotgun (WGS) entry which is preliminary data.</text>
</comment>
<evidence type="ECO:0000313" key="2">
    <source>
        <dbReference type="EMBL" id="OQR75049.1"/>
    </source>
</evidence>
<dbReference type="InParanoid" id="A0A1V9XNH1"/>
<protein>
    <submittedName>
        <fullName evidence="2">Uncharacterized protein</fullName>
    </submittedName>
</protein>
<reference evidence="2 3" key="1">
    <citation type="journal article" date="2017" name="Gigascience">
        <title>Draft genome of the honey bee ectoparasitic mite, Tropilaelaps mercedesae, is shaped by the parasitic life history.</title>
        <authorList>
            <person name="Dong X."/>
            <person name="Armstrong S.D."/>
            <person name="Xia D."/>
            <person name="Makepeace B.L."/>
            <person name="Darby A.C."/>
            <person name="Kadowaki T."/>
        </authorList>
    </citation>
    <scope>NUCLEOTIDE SEQUENCE [LARGE SCALE GENOMIC DNA]</scope>
    <source>
        <strain evidence="2">Wuxi-XJTLU</strain>
    </source>
</reference>
<evidence type="ECO:0000256" key="1">
    <source>
        <dbReference type="SAM" id="SignalP"/>
    </source>
</evidence>
<feature type="chain" id="PRO_5012822597" evidence="1">
    <location>
        <begin position="32"/>
        <end position="104"/>
    </location>
</feature>
<evidence type="ECO:0000313" key="3">
    <source>
        <dbReference type="Proteomes" id="UP000192247"/>
    </source>
</evidence>
<dbReference type="EMBL" id="MNPL01006947">
    <property type="protein sequence ID" value="OQR75049.1"/>
    <property type="molecule type" value="Genomic_DNA"/>
</dbReference>
<name>A0A1V9XNH1_9ACAR</name>
<keyword evidence="3" id="KW-1185">Reference proteome</keyword>
<accession>A0A1V9XNH1</accession>
<keyword evidence="1" id="KW-0732">Signal</keyword>
<feature type="non-terminal residue" evidence="2">
    <location>
        <position position="104"/>
    </location>
</feature>
<organism evidence="2 3">
    <name type="scientific">Tropilaelaps mercedesae</name>
    <dbReference type="NCBI Taxonomy" id="418985"/>
    <lineage>
        <taxon>Eukaryota</taxon>
        <taxon>Metazoa</taxon>
        <taxon>Ecdysozoa</taxon>
        <taxon>Arthropoda</taxon>
        <taxon>Chelicerata</taxon>
        <taxon>Arachnida</taxon>
        <taxon>Acari</taxon>
        <taxon>Parasitiformes</taxon>
        <taxon>Mesostigmata</taxon>
        <taxon>Gamasina</taxon>
        <taxon>Dermanyssoidea</taxon>
        <taxon>Laelapidae</taxon>
        <taxon>Tropilaelaps</taxon>
    </lineage>
</organism>
<feature type="signal peptide" evidence="1">
    <location>
        <begin position="1"/>
        <end position="31"/>
    </location>
</feature>
<dbReference type="OrthoDB" id="10516022at2759"/>
<dbReference type="AlphaFoldDB" id="A0A1V9XNH1"/>
<proteinExistence type="predicted"/>
<dbReference type="Proteomes" id="UP000192247">
    <property type="component" value="Unassembled WGS sequence"/>
</dbReference>
<sequence>MYKDLTRTVVGLWQCVIMFAILLQLARPLSAVPQGHISYDEASQEKVIEALSGLGFADNCVEYLETGSAGKCDKCIDTMQFTERLCVVLGGDPKICALQCNIKR</sequence>
<gene>
    <name evidence="2" type="ORF">BIW11_08677</name>
</gene>